<keyword evidence="1" id="KW-0620">Polyamine biosynthesis</keyword>
<dbReference type="PANTHER" id="PTHR43317">
    <property type="entry name" value="THERMOSPERMINE SYNTHASE ACAULIS5"/>
    <property type="match status" value="1"/>
</dbReference>
<keyword evidence="3" id="KW-1185">Reference proteome</keyword>
<dbReference type="PANTHER" id="PTHR43317:SF11">
    <property type="entry name" value="POLYAMINE AMINOPROPYLTRANSFERASE 2"/>
    <property type="match status" value="1"/>
</dbReference>
<organism evidence="2 3">
    <name type="scientific">Pseudoduganella rivuli</name>
    <dbReference type="NCBI Taxonomy" id="2666085"/>
    <lineage>
        <taxon>Bacteria</taxon>
        <taxon>Pseudomonadati</taxon>
        <taxon>Pseudomonadota</taxon>
        <taxon>Betaproteobacteria</taxon>
        <taxon>Burkholderiales</taxon>
        <taxon>Oxalobacteraceae</taxon>
        <taxon>Telluria group</taxon>
        <taxon>Pseudoduganella</taxon>
    </lineage>
</organism>
<dbReference type="Pfam" id="PF01564">
    <property type="entry name" value="Spermine_synth"/>
    <property type="match status" value="1"/>
</dbReference>
<evidence type="ECO:0000313" key="3">
    <source>
        <dbReference type="Proteomes" id="UP000446768"/>
    </source>
</evidence>
<proteinExistence type="predicted"/>
<evidence type="ECO:0000256" key="1">
    <source>
        <dbReference type="ARBA" id="ARBA00023115"/>
    </source>
</evidence>
<dbReference type="InterPro" id="IPR029063">
    <property type="entry name" value="SAM-dependent_MTases_sf"/>
</dbReference>
<gene>
    <name evidence="2" type="ORF">GJ700_30510</name>
</gene>
<comment type="caution">
    <text evidence="2">The sequence shown here is derived from an EMBL/GenBank/DDBJ whole genome shotgun (WGS) entry which is preliminary data.</text>
</comment>
<dbReference type="NCBIfam" id="NF037959">
    <property type="entry name" value="MFS_SpdSyn"/>
    <property type="match status" value="1"/>
</dbReference>
<dbReference type="GO" id="GO:0006596">
    <property type="term" value="P:polyamine biosynthetic process"/>
    <property type="evidence" value="ECO:0007669"/>
    <property type="project" value="UniProtKB-KW"/>
</dbReference>
<name>A0A7X2ITY9_9BURK</name>
<dbReference type="EMBL" id="WKJJ01000027">
    <property type="protein sequence ID" value="MRV76056.1"/>
    <property type="molecule type" value="Genomic_DNA"/>
</dbReference>
<sequence length="343" mass="37985">MIIMRYQPMPSSRPPPFFELHVSRGLARAAQLYPHAMPAPRWRVRMRYYIESMLLAENLLPDNTSIAMLLERYIQFSRSIASGKPVVIKKNCTQSLMFDAFSVQSEMHVDNPDELILGYTQSMMGALLLQPDPRHIGMIGLGGGSLLKFCHRHLPEAAISVAEIDPEVIALRDQFHIPDGSERLAVHCIDGAEFVRHADRLFDLLMVDGFDRGGQPAQLCSRAFYADCHRSLAPGGVMVVNLLGDNMEETQEYIARMRASFGAAVLAVDAVDSQNRIVFACKDGLPALDDTALWRRVDSLDMLHPVALGAVARALQFTLKMVAGSRGLPLQPGRFGLDEELAG</sequence>
<evidence type="ECO:0008006" key="4">
    <source>
        <dbReference type="Google" id="ProtNLM"/>
    </source>
</evidence>
<protein>
    <recommendedName>
        <fullName evidence="4">Spermidine synthase</fullName>
    </recommendedName>
</protein>
<accession>A0A7X2ITY9</accession>
<dbReference type="Gene3D" id="3.40.50.150">
    <property type="entry name" value="Vaccinia Virus protein VP39"/>
    <property type="match status" value="1"/>
</dbReference>
<dbReference type="AlphaFoldDB" id="A0A7X2ITY9"/>
<reference evidence="2 3" key="1">
    <citation type="submission" date="2019-11" db="EMBL/GenBank/DDBJ databases">
        <title>Novel species isolated from a subtropical stream in China.</title>
        <authorList>
            <person name="Lu H."/>
        </authorList>
    </citation>
    <scope>NUCLEOTIDE SEQUENCE [LARGE SCALE GENOMIC DNA]</scope>
    <source>
        <strain evidence="2 3">FT92W</strain>
    </source>
</reference>
<dbReference type="CDD" id="cd02440">
    <property type="entry name" value="AdoMet_MTases"/>
    <property type="match status" value="1"/>
</dbReference>
<evidence type="ECO:0000313" key="2">
    <source>
        <dbReference type="EMBL" id="MRV76056.1"/>
    </source>
</evidence>
<dbReference type="Proteomes" id="UP000446768">
    <property type="component" value="Unassembled WGS sequence"/>
</dbReference>
<dbReference type="SUPFAM" id="SSF53335">
    <property type="entry name" value="S-adenosyl-L-methionine-dependent methyltransferases"/>
    <property type="match status" value="1"/>
</dbReference>